<evidence type="ECO:0000313" key="2">
    <source>
        <dbReference type="EMBL" id="PKV79138.1"/>
    </source>
</evidence>
<feature type="transmembrane region" description="Helical" evidence="1">
    <location>
        <begin position="52"/>
        <end position="75"/>
    </location>
</feature>
<dbReference type="RefSeq" id="WP_101465455.1">
    <property type="nucleotide sequence ID" value="NZ_PJMW01000002.1"/>
</dbReference>
<evidence type="ECO:0000313" key="3">
    <source>
        <dbReference type="Proteomes" id="UP000233766"/>
    </source>
</evidence>
<organism evidence="2 3">
    <name type="scientific">Nocardia fluminea</name>
    <dbReference type="NCBI Taxonomy" id="134984"/>
    <lineage>
        <taxon>Bacteria</taxon>
        <taxon>Bacillati</taxon>
        <taxon>Actinomycetota</taxon>
        <taxon>Actinomycetes</taxon>
        <taxon>Mycobacteriales</taxon>
        <taxon>Nocardiaceae</taxon>
        <taxon>Nocardia</taxon>
    </lineage>
</organism>
<protein>
    <submittedName>
        <fullName evidence="2">Uncharacterized protein</fullName>
    </submittedName>
</protein>
<keyword evidence="1" id="KW-0472">Membrane</keyword>
<dbReference type="AlphaFoldDB" id="A0A2N3VC10"/>
<evidence type="ECO:0000256" key="1">
    <source>
        <dbReference type="SAM" id="Phobius"/>
    </source>
</evidence>
<keyword evidence="1" id="KW-1133">Transmembrane helix</keyword>
<dbReference type="EMBL" id="PJMW01000002">
    <property type="protein sequence ID" value="PKV79138.1"/>
    <property type="molecule type" value="Genomic_DNA"/>
</dbReference>
<name>A0A2N3VC10_9NOCA</name>
<comment type="caution">
    <text evidence="2">The sequence shown here is derived from an EMBL/GenBank/DDBJ whole genome shotgun (WGS) entry which is preliminary data.</text>
</comment>
<feature type="transmembrane region" description="Helical" evidence="1">
    <location>
        <begin position="12"/>
        <end position="32"/>
    </location>
</feature>
<gene>
    <name evidence="2" type="ORF">ATK86_3524</name>
</gene>
<dbReference type="Proteomes" id="UP000233766">
    <property type="component" value="Unassembled WGS sequence"/>
</dbReference>
<keyword evidence="3" id="KW-1185">Reference proteome</keyword>
<proteinExistence type="predicted"/>
<accession>A0A2N3VC10</accession>
<sequence>MQTVITNLSSLWEVVLAALIFGAGVPAVFAFAVRWWANAESVDAEGRVRRNYPALAGALTCLILIVVVVITGILFTAKAFIAHQFGIHLFGQS</sequence>
<keyword evidence="1" id="KW-0812">Transmembrane</keyword>
<reference evidence="2 3" key="1">
    <citation type="submission" date="2017-12" db="EMBL/GenBank/DDBJ databases">
        <title>Sequencing the genomes of 1000 Actinobacteria strains.</title>
        <authorList>
            <person name="Klenk H.-P."/>
        </authorList>
    </citation>
    <scope>NUCLEOTIDE SEQUENCE [LARGE SCALE GENOMIC DNA]</scope>
    <source>
        <strain evidence="2 3">DSM 44489</strain>
    </source>
</reference>